<keyword evidence="1" id="KW-0245">EGF-like domain</keyword>
<dbReference type="InterPro" id="IPR036055">
    <property type="entry name" value="LDL_receptor-like_sf"/>
</dbReference>
<feature type="non-terminal residue" evidence="6">
    <location>
        <position position="1101"/>
    </location>
</feature>
<evidence type="ECO:0000256" key="4">
    <source>
        <dbReference type="PROSITE-ProRule" id="PRU00124"/>
    </source>
</evidence>
<sequence length="1101" mass="119131">MLYNTLYRKQVLSLRLQYSQINGGWGSWGSYGSCSVTCASGTQTRSRLCNIQRHNIMALPVPVHQQIVLRVQNLLAQLMDFGHLGHRGDPAQPHVGEALGPGLELAPIHSHSMVELIVKEQVLKWKLVTLKIVQLMVLGCHGLLGLSVQSHAEEEVSHDLVRVLILLHNMVVPTVQVDGAWTSWGSWGSCTVTCSGGTQKRSRSCTNPSPQYGGADCPGNTTDRTDCNTQICIIDGAWGSWASWGTCTVTCGGGTYSRSRQCDNPAPANGGLFCPGDQSEYGDCNNPSCPVVAAGTYQQICPSGWFTCQSGAMTCIQYQFVCDCDNDCDDGSDESITYAGCDPKIATMCGNGAQTFLYLSSPGAPDNRGTEFIIGFMDNFDAGTIIYDLELFITTSRTTSVNVRVRCPNYGNYDQSFTVTAGFVKKLTFSASYRVNGSKMEKKGFLITADDEVVAYGVNKQLNSNDAFLALPTDVMGTEYYAISYYPPYRRCQLMVVGVEDSTSVQIKFPSNSWAQTTDSYNGQTYAAGSTLSITVNRYDTFQIQSLGDLTGAYITSDKPISVFSGNRKTNTGQYDSQDHLVEHLTLVNTWGKKFATVPIPKRTVGDYFKQVKITHKYRTSVKSQAQFLHTVTVASGKYCYWSSDKAILLTQIVLSQKDSTEPADPALIIIPPIEQYAADYTFTTPKYTQGSYDNYFLFVVKKAEKSQLKLDGYTFPSNTVYTDIPDTEYCGGFINVADGSHIIRHDSPISVFGGFLYGRAIYETYGFPTGMRLAGINSVCVPTTTVVGDGIDNDCDGFIDEELCTVENQGKVDGQWANWQSWGSCSQTCSPSGSAVSGTMTRTRTCTNPAPKYDGKQCVGDGSQSTSCSASIYCPINGGWSSWGSYGSCSVTCSSGTQTRTRSCTNPTPQYNGSDCSGSPTDSTICTFSACPIDGAWTTWGSWGSCTVSCGRGTQERSRSCSNPSPQHGGVNCVGSTTNSTDCNAQDCIIDGSWGAWESWGTCTVTCGTGSYSRSRQCDNPAPANGGLQCPGDQSEYADCYNQSCPTVAAGTYQQTCQTGWFTCQSGAMTCIQQQFVCDCDNDCNDGSDESVTYAGCDPQ</sequence>
<dbReference type="InterPro" id="IPR052065">
    <property type="entry name" value="Compl_asym_regulator"/>
</dbReference>
<accession>A0ABQ9FDM8</accession>
<keyword evidence="7" id="KW-1185">Reference proteome</keyword>
<dbReference type="SUPFAM" id="SSF57424">
    <property type="entry name" value="LDL receptor-like module"/>
    <property type="match status" value="2"/>
</dbReference>
<dbReference type="InterPro" id="IPR035234">
    <property type="entry name" value="IgGFc-bd_N"/>
</dbReference>
<dbReference type="Gene3D" id="2.20.100.10">
    <property type="entry name" value="Thrombospondin type-1 (TSP1) repeat"/>
    <property type="match status" value="7"/>
</dbReference>
<dbReference type="InterPro" id="IPR036383">
    <property type="entry name" value="TSP1_rpt_sf"/>
</dbReference>
<comment type="caution">
    <text evidence="4">Lacks conserved residue(s) required for the propagation of feature annotation.</text>
</comment>
<evidence type="ECO:0000256" key="2">
    <source>
        <dbReference type="ARBA" id="ARBA00022737"/>
    </source>
</evidence>
<dbReference type="PROSITE" id="PS50068">
    <property type="entry name" value="LDLRA_2"/>
    <property type="match status" value="2"/>
</dbReference>
<dbReference type="SMART" id="SM00209">
    <property type="entry name" value="TSP1"/>
    <property type="match status" value="7"/>
</dbReference>
<dbReference type="PANTHER" id="PTHR22906:SF21">
    <property type="entry name" value="SEMA DOMAIN-CONTAINING PROTEIN"/>
    <property type="match status" value="1"/>
</dbReference>
<evidence type="ECO:0000259" key="5">
    <source>
        <dbReference type="Pfam" id="PF17517"/>
    </source>
</evidence>
<evidence type="ECO:0000313" key="7">
    <source>
        <dbReference type="Proteomes" id="UP001217089"/>
    </source>
</evidence>
<evidence type="ECO:0000256" key="3">
    <source>
        <dbReference type="ARBA" id="ARBA00023157"/>
    </source>
</evidence>
<comment type="caution">
    <text evidence="6">The sequence shown here is derived from an EMBL/GenBank/DDBJ whole genome shotgun (WGS) entry which is preliminary data.</text>
</comment>
<name>A0ABQ9FDM8_TEGGR</name>
<dbReference type="Gene3D" id="4.10.400.10">
    <property type="entry name" value="Low-density Lipoprotein Receptor"/>
    <property type="match status" value="2"/>
</dbReference>
<evidence type="ECO:0000313" key="6">
    <source>
        <dbReference type="EMBL" id="KAJ8315428.1"/>
    </source>
</evidence>
<gene>
    <name evidence="6" type="ORF">KUTeg_007578</name>
</gene>
<dbReference type="SUPFAM" id="SSF82895">
    <property type="entry name" value="TSP-1 type 1 repeat"/>
    <property type="match status" value="7"/>
</dbReference>
<dbReference type="Pfam" id="PF00090">
    <property type="entry name" value="TSP_1"/>
    <property type="match status" value="7"/>
</dbReference>
<proteinExistence type="predicted"/>
<dbReference type="PRINTS" id="PR01705">
    <property type="entry name" value="TSP1REPEAT"/>
</dbReference>
<dbReference type="PANTHER" id="PTHR22906">
    <property type="entry name" value="PROPERDIN"/>
    <property type="match status" value="1"/>
</dbReference>
<dbReference type="PRINTS" id="PR00261">
    <property type="entry name" value="LDLRECEPTOR"/>
</dbReference>
<dbReference type="InterPro" id="IPR000884">
    <property type="entry name" value="TSP1_rpt"/>
</dbReference>
<dbReference type="PROSITE" id="PS50092">
    <property type="entry name" value="TSP1"/>
    <property type="match status" value="7"/>
</dbReference>
<keyword evidence="2" id="KW-0677">Repeat</keyword>
<dbReference type="InterPro" id="IPR002172">
    <property type="entry name" value="LDrepeatLR_classA_rpt"/>
</dbReference>
<keyword evidence="3" id="KW-1015">Disulfide bond</keyword>
<dbReference type="Pfam" id="PF17517">
    <property type="entry name" value="IgGFc_binding"/>
    <property type="match status" value="1"/>
</dbReference>
<dbReference type="Proteomes" id="UP001217089">
    <property type="component" value="Unassembled WGS sequence"/>
</dbReference>
<dbReference type="CDD" id="cd00112">
    <property type="entry name" value="LDLa"/>
    <property type="match status" value="1"/>
</dbReference>
<dbReference type="EMBL" id="JARBDR010000337">
    <property type="protein sequence ID" value="KAJ8315428.1"/>
    <property type="molecule type" value="Genomic_DNA"/>
</dbReference>
<reference evidence="6 7" key="1">
    <citation type="submission" date="2022-12" db="EMBL/GenBank/DDBJ databases">
        <title>Chromosome-level genome of Tegillarca granosa.</title>
        <authorList>
            <person name="Kim J."/>
        </authorList>
    </citation>
    <scope>NUCLEOTIDE SEQUENCE [LARGE SCALE GENOMIC DNA]</scope>
    <source>
        <strain evidence="6">Teg-2019</strain>
        <tissue evidence="6">Adductor muscle</tissue>
    </source>
</reference>
<organism evidence="6 7">
    <name type="scientific">Tegillarca granosa</name>
    <name type="common">Malaysian cockle</name>
    <name type="synonym">Anadara granosa</name>
    <dbReference type="NCBI Taxonomy" id="220873"/>
    <lineage>
        <taxon>Eukaryota</taxon>
        <taxon>Metazoa</taxon>
        <taxon>Spiralia</taxon>
        <taxon>Lophotrochozoa</taxon>
        <taxon>Mollusca</taxon>
        <taxon>Bivalvia</taxon>
        <taxon>Autobranchia</taxon>
        <taxon>Pteriomorphia</taxon>
        <taxon>Arcoida</taxon>
        <taxon>Arcoidea</taxon>
        <taxon>Arcidae</taxon>
        <taxon>Tegillarca</taxon>
    </lineage>
</organism>
<dbReference type="Pfam" id="PF00057">
    <property type="entry name" value="Ldl_recept_a"/>
    <property type="match status" value="2"/>
</dbReference>
<protein>
    <recommendedName>
        <fullName evidence="5">IgGFc-binding protein N-terminal domain-containing protein</fullName>
    </recommendedName>
</protein>
<evidence type="ECO:0000256" key="1">
    <source>
        <dbReference type="ARBA" id="ARBA00022536"/>
    </source>
</evidence>
<feature type="domain" description="IgGFc-binding protein N-terminal" evidence="5">
    <location>
        <begin position="466"/>
        <end position="752"/>
    </location>
</feature>
<dbReference type="SMART" id="SM00192">
    <property type="entry name" value="LDLa"/>
    <property type="match status" value="2"/>
</dbReference>